<gene>
    <name evidence="1" type="ORF">ACFQBQ_09365</name>
</gene>
<name>A0ABW1Z9E0_9BACT</name>
<sequence>MFRFHLYARELDTTRPLWQRWAAAFALALVAIMGTAQAVHIHGDLLPSNKVQLHAAPADALNVGGEERCPLCVAMHTTLPVMPVQYEVIEMVEHVTPIEEAEIARATLWHSVWFSRPPPASSFVS</sequence>
<protein>
    <recommendedName>
        <fullName evidence="3">DUF2946 domain-containing protein</fullName>
    </recommendedName>
</protein>
<dbReference type="EMBL" id="JBHSWI010000001">
    <property type="protein sequence ID" value="MFC6645784.1"/>
    <property type="molecule type" value="Genomic_DNA"/>
</dbReference>
<proteinExistence type="predicted"/>
<evidence type="ECO:0008006" key="3">
    <source>
        <dbReference type="Google" id="ProtNLM"/>
    </source>
</evidence>
<keyword evidence="2" id="KW-1185">Reference proteome</keyword>
<dbReference type="Proteomes" id="UP001596391">
    <property type="component" value="Unassembled WGS sequence"/>
</dbReference>
<organism evidence="1 2">
    <name type="scientific">Granulicella cerasi</name>
    <dbReference type="NCBI Taxonomy" id="741063"/>
    <lineage>
        <taxon>Bacteria</taxon>
        <taxon>Pseudomonadati</taxon>
        <taxon>Acidobacteriota</taxon>
        <taxon>Terriglobia</taxon>
        <taxon>Terriglobales</taxon>
        <taxon>Acidobacteriaceae</taxon>
        <taxon>Granulicella</taxon>
    </lineage>
</organism>
<reference evidence="2" key="1">
    <citation type="journal article" date="2019" name="Int. J. Syst. Evol. Microbiol.">
        <title>The Global Catalogue of Microorganisms (GCM) 10K type strain sequencing project: providing services to taxonomists for standard genome sequencing and annotation.</title>
        <authorList>
            <consortium name="The Broad Institute Genomics Platform"/>
            <consortium name="The Broad Institute Genome Sequencing Center for Infectious Disease"/>
            <person name="Wu L."/>
            <person name="Ma J."/>
        </authorList>
    </citation>
    <scope>NUCLEOTIDE SEQUENCE [LARGE SCALE GENOMIC DNA]</scope>
    <source>
        <strain evidence="2">CGMCC 1.16026</strain>
    </source>
</reference>
<accession>A0ABW1Z9E0</accession>
<dbReference type="RefSeq" id="WP_263369500.1">
    <property type="nucleotide sequence ID" value="NZ_JAGSYD010000001.1"/>
</dbReference>
<evidence type="ECO:0000313" key="2">
    <source>
        <dbReference type="Proteomes" id="UP001596391"/>
    </source>
</evidence>
<comment type="caution">
    <text evidence="1">The sequence shown here is derived from an EMBL/GenBank/DDBJ whole genome shotgun (WGS) entry which is preliminary data.</text>
</comment>
<evidence type="ECO:0000313" key="1">
    <source>
        <dbReference type="EMBL" id="MFC6645784.1"/>
    </source>
</evidence>